<dbReference type="InterPro" id="IPR001434">
    <property type="entry name" value="OmcB-like_DUF11"/>
</dbReference>
<dbReference type="PANTHER" id="PTHR34819:SF5">
    <property type="entry name" value="CONSERVED REPEAT DOMAIN PROTEIN"/>
    <property type="match status" value="1"/>
</dbReference>
<dbReference type="NCBIfam" id="TIGR01451">
    <property type="entry name" value="B_ant_repeat"/>
    <property type="match status" value="2"/>
</dbReference>
<dbReference type="AlphaFoldDB" id="A0A371ND57"/>
<name>A0A371ND57_9EURY</name>
<feature type="domain" description="DUF11" evidence="1">
    <location>
        <begin position="148"/>
        <end position="262"/>
    </location>
</feature>
<dbReference type="Proteomes" id="UP000256864">
    <property type="component" value="Unassembled WGS sequence"/>
</dbReference>
<dbReference type="InterPro" id="IPR051172">
    <property type="entry name" value="Chlamydia_OmcB"/>
</dbReference>
<dbReference type="EMBL" id="QREL01000001">
    <property type="protein sequence ID" value="REE28455.1"/>
    <property type="molecule type" value="Genomic_DNA"/>
</dbReference>
<organism evidence="2 3">
    <name type="scientific">Methanothermobacter defluvii</name>
    <dbReference type="NCBI Taxonomy" id="49339"/>
    <lineage>
        <taxon>Archaea</taxon>
        <taxon>Methanobacteriati</taxon>
        <taxon>Methanobacteriota</taxon>
        <taxon>Methanomada group</taxon>
        <taxon>Methanobacteria</taxon>
        <taxon>Methanobacteriales</taxon>
        <taxon>Methanobacteriaceae</taxon>
        <taxon>Methanothermobacter</taxon>
    </lineage>
</organism>
<feature type="domain" description="DUF11" evidence="1">
    <location>
        <begin position="268"/>
        <end position="379"/>
    </location>
</feature>
<keyword evidence="3" id="KW-1185">Reference proteome</keyword>
<evidence type="ECO:0000259" key="1">
    <source>
        <dbReference type="Pfam" id="PF01345"/>
    </source>
</evidence>
<dbReference type="PANTHER" id="PTHR34819">
    <property type="entry name" value="LARGE CYSTEINE-RICH PERIPLASMIC PROTEIN OMCB"/>
    <property type="match status" value="1"/>
</dbReference>
<dbReference type="GeneID" id="301442641"/>
<protein>
    <submittedName>
        <fullName evidence="2">Putative repeat protein (TIGR01451 family)</fullName>
    </submittedName>
</protein>
<sequence>MRSASFVLAALLTLLVLAGSSAAADVGIELDKNMTDGSAIKPTYNSTIKIKAIVKAGNQDVQNVTATVRLPEGLVLQDYYMSRGYYDLETGTWEVGDIPAYEERSLTLVCLMNRTGTITVNANVTADGDDNSANNNAELDFKVFGISDLQVNITTNKETPRLGETVILTVKLKNNGPHDANNIKIGNFISGGLVVQSFSYDAGYFDDLTREWVFDTLAACEEATLTLDCLVNRTGELSDYVSVREVDEGDTNTYNNMARATLSVRGTDLDIDVSASKTRAYQGDTVNIVCRVRNNGPEDAQNVRVNLQLPANLQVQNVHVDRGNYSNGIWSIGDLADNETVVLNITARIVSAGNFTVNASAVSPLIDDSNAVNNDDAAMISAAVPKRALKLKIKNNSAVTIRVLLYVTINDHGKITRKTYNFYLKKGLTRELSLGYFQIGTSALFKQYTYNTNYRSRTVSYLNTYNSTGLRTQRVSVSGVKGRQKAPVVRVSTLYFDENGSTLT</sequence>
<dbReference type="InterPro" id="IPR013783">
    <property type="entry name" value="Ig-like_fold"/>
</dbReference>
<proteinExistence type="predicted"/>
<feature type="domain" description="DUF11" evidence="1">
    <location>
        <begin position="41"/>
        <end position="138"/>
    </location>
</feature>
<reference evidence="2 3" key="1">
    <citation type="submission" date="2018-07" db="EMBL/GenBank/DDBJ databases">
        <title>Genomic Encyclopedia of Type Strains, Phase IV (KMG-IV): sequencing the most valuable type-strain genomes for metagenomic binning, comparative biology and taxonomic classification.</title>
        <authorList>
            <person name="Goeker M."/>
        </authorList>
    </citation>
    <scope>NUCLEOTIDE SEQUENCE [LARGE SCALE GENOMIC DNA]</scope>
    <source>
        <strain evidence="2 3">DSM 7466</strain>
    </source>
</reference>
<evidence type="ECO:0000313" key="2">
    <source>
        <dbReference type="EMBL" id="REE28455.1"/>
    </source>
</evidence>
<comment type="caution">
    <text evidence="2">The sequence shown here is derived from an EMBL/GenBank/DDBJ whole genome shotgun (WGS) entry which is preliminary data.</text>
</comment>
<dbReference type="InterPro" id="IPR047589">
    <property type="entry name" value="DUF11_rpt"/>
</dbReference>
<dbReference type="RefSeq" id="WP_084531248.1">
    <property type="nucleotide sequence ID" value="NZ_QREL01000001.1"/>
</dbReference>
<accession>A0A371ND57</accession>
<dbReference type="SMR" id="A0A371ND57"/>
<dbReference type="Pfam" id="PF01345">
    <property type="entry name" value="DUF11"/>
    <property type="match status" value="3"/>
</dbReference>
<evidence type="ECO:0000313" key="3">
    <source>
        <dbReference type="Proteomes" id="UP000256864"/>
    </source>
</evidence>
<dbReference type="Gene3D" id="2.60.40.10">
    <property type="entry name" value="Immunoglobulins"/>
    <property type="match status" value="2"/>
</dbReference>
<gene>
    <name evidence="2" type="ORF">C7452_0466</name>
</gene>